<dbReference type="VEuPathDB" id="FungiDB:MELLADRAFT_92878"/>
<keyword evidence="3" id="KW-1185">Reference proteome</keyword>
<dbReference type="OrthoDB" id="10434274at2759"/>
<feature type="region of interest" description="Disordered" evidence="1">
    <location>
        <begin position="327"/>
        <end position="400"/>
    </location>
</feature>
<name>F4S339_MELLP</name>
<evidence type="ECO:0000313" key="2">
    <source>
        <dbReference type="EMBL" id="EGG00913.1"/>
    </source>
</evidence>
<dbReference type="InParanoid" id="F4S339"/>
<dbReference type="RefSeq" id="XP_007415761.1">
    <property type="nucleotide sequence ID" value="XM_007415699.1"/>
</dbReference>
<feature type="compositionally biased region" description="Basic and acidic residues" evidence="1">
    <location>
        <begin position="354"/>
        <end position="364"/>
    </location>
</feature>
<feature type="compositionally biased region" description="Basic and acidic residues" evidence="1">
    <location>
        <begin position="116"/>
        <end position="130"/>
    </location>
</feature>
<organism evidence="3">
    <name type="scientific">Melampsora larici-populina (strain 98AG31 / pathotype 3-4-7)</name>
    <name type="common">Poplar leaf rust fungus</name>
    <dbReference type="NCBI Taxonomy" id="747676"/>
    <lineage>
        <taxon>Eukaryota</taxon>
        <taxon>Fungi</taxon>
        <taxon>Dikarya</taxon>
        <taxon>Basidiomycota</taxon>
        <taxon>Pucciniomycotina</taxon>
        <taxon>Pucciniomycetes</taxon>
        <taxon>Pucciniales</taxon>
        <taxon>Melampsoraceae</taxon>
        <taxon>Melampsora</taxon>
    </lineage>
</organism>
<feature type="compositionally biased region" description="Low complexity" evidence="1">
    <location>
        <begin position="179"/>
        <end position="190"/>
    </location>
</feature>
<feature type="region of interest" description="Disordered" evidence="1">
    <location>
        <begin position="116"/>
        <end position="146"/>
    </location>
</feature>
<dbReference type="Proteomes" id="UP000001072">
    <property type="component" value="Unassembled WGS sequence"/>
</dbReference>
<feature type="compositionally biased region" description="Polar residues" evidence="1">
    <location>
        <begin position="333"/>
        <end position="353"/>
    </location>
</feature>
<accession>F4S339</accession>
<proteinExistence type="predicted"/>
<evidence type="ECO:0000313" key="3">
    <source>
        <dbReference type="Proteomes" id="UP000001072"/>
    </source>
</evidence>
<feature type="compositionally biased region" description="Polar residues" evidence="1">
    <location>
        <begin position="55"/>
        <end position="68"/>
    </location>
</feature>
<dbReference type="AlphaFoldDB" id="F4S339"/>
<sequence length="440" mass="48878">MTETVNPRIHLNEIEQISDTPITTSSILSRRRDSIISAPVPIKLQLVKDTPSNNIGESDYLQNPNTLLPTVPDLTLNPPRTPESSSHPTLSFEPAPSLILNFDTTPLSMSISKKENYQPEGYEPKQHSMDSIRIGGNQPSGVNDRKTNSVSINQVLSCCEDPSQSKWNPWSIFTTTTRSMSPDPKSSSKPTNRSRLSLLPISPNKLNSRSNKADSNHSTDISGPKPKPNQPSNRSPKHSKSFILGNGQLLSLPKSLSNKHSGPTTPPPLSPPPPPPGSSSNYNTFKEIRKKSRRVSEWLSPMKYDRDAEEIEQVTDHSLKFKTQLKPNDLVDGSSSTKNLSNRLWTSTRSISHSRSEPMIKSEETSPNSSQTSPDRIQPDLTKTSNPIKSSLTNDQLNKKIKNVDDPTADLKIGNETRHSLRNSKLLNRLKPDLKIKSIW</sequence>
<reference evidence="3" key="1">
    <citation type="journal article" date="2011" name="Proc. Natl. Acad. Sci. U.S.A.">
        <title>Obligate biotrophy features unraveled by the genomic analysis of rust fungi.</title>
        <authorList>
            <person name="Duplessis S."/>
            <person name="Cuomo C.A."/>
            <person name="Lin Y.-C."/>
            <person name="Aerts A."/>
            <person name="Tisserant E."/>
            <person name="Veneault-Fourrey C."/>
            <person name="Joly D.L."/>
            <person name="Hacquard S."/>
            <person name="Amselem J."/>
            <person name="Cantarel B.L."/>
            <person name="Chiu R."/>
            <person name="Coutinho P.M."/>
            <person name="Feau N."/>
            <person name="Field M."/>
            <person name="Frey P."/>
            <person name="Gelhaye E."/>
            <person name="Goldberg J."/>
            <person name="Grabherr M.G."/>
            <person name="Kodira C.D."/>
            <person name="Kohler A."/>
            <person name="Kuees U."/>
            <person name="Lindquist E.A."/>
            <person name="Lucas S.M."/>
            <person name="Mago R."/>
            <person name="Mauceli E."/>
            <person name="Morin E."/>
            <person name="Murat C."/>
            <person name="Pangilinan J.L."/>
            <person name="Park R."/>
            <person name="Pearson M."/>
            <person name="Quesneville H."/>
            <person name="Rouhier N."/>
            <person name="Sakthikumar S."/>
            <person name="Salamov A.A."/>
            <person name="Schmutz J."/>
            <person name="Selles B."/>
            <person name="Shapiro H."/>
            <person name="Tanguay P."/>
            <person name="Tuskan G.A."/>
            <person name="Henrissat B."/>
            <person name="Van de Peer Y."/>
            <person name="Rouze P."/>
            <person name="Ellis J.G."/>
            <person name="Dodds P.N."/>
            <person name="Schein J.E."/>
            <person name="Zhong S."/>
            <person name="Hamelin R.C."/>
            <person name="Grigoriev I.V."/>
            <person name="Szabo L.J."/>
            <person name="Martin F."/>
        </authorList>
    </citation>
    <scope>NUCLEOTIDE SEQUENCE [LARGE SCALE GENOMIC DNA]</scope>
    <source>
        <strain evidence="3">98AG31 / pathotype 3-4-7</strain>
    </source>
</reference>
<feature type="region of interest" description="Disordered" evidence="1">
    <location>
        <begin position="55"/>
        <end position="92"/>
    </location>
</feature>
<dbReference type="GeneID" id="18936402"/>
<gene>
    <name evidence="2" type="ORF">MELLADRAFT_92878</name>
</gene>
<dbReference type="EMBL" id="GL883142">
    <property type="protein sequence ID" value="EGG00913.1"/>
    <property type="molecule type" value="Genomic_DNA"/>
</dbReference>
<protein>
    <submittedName>
        <fullName evidence="2">Uncharacterized protein</fullName>
    </submittedName>
</protein>
<feature type="region of interest" description="Disordered" evidence="1">
    <location>
        <begin position="174"/>
        <end position="283"/>
    </location>
</feature>
<feature type="compositionally biased region" description="Pro residues" evidence="1">
    <location>
        <begin position="264"/>
        <end position="277"/>
    </location>
</feature>
<evidence type="ECO:0000256" key="1">
    <source>
        <dbReference type="SAM" id="MobiDB-lite"/>
    </source>
</evidence>
<dbReference type="KEGG" id="mlr:MELLADRAFT_92878"/>
<feature type="compositionally biased region" description="Polar residues" evidence="1">
    <location>
        <begin position="365"/>
        <end position="396"/>
    </location>
</feature>
<dbReference type="HOGENOM" id="CLU_622679_0_0_1"/>